<sequence length="198" mass="23899">MRERDKAILESLQKFRCLSRDDIVHIHFSNLKYPVATANNVLKRLRLQGYITANTLQQPYVYFADPPPIRKDSQKIPHYLAIADFYHQLCQYEKPRIFTVEPKYEKGLMEPDVFMIWKRAPFFVEIQRNIYSSKMMQDKMNRYHAYYESGEWQIEPWQAKEPFFPTIWFITPHRYDVNSDVFRIMQSEDVKALMEKVS</sequence>
<dbReference type="RefSeq" id="WP_091275840.1">
    <property type="nucleotide sequence ID" value="NZ_FNDK01000024.1"/>
</dbReference>
<proteinExistence type="predicted"/>
<dbReference type="OrthoDB" id="2903198at2"/>
<gene>
    <name evidence="1" type="ORF">SAMN05192534_12468</name>
</gene>
<protein>
    <submittedName>
        <fullName evidence="1">Replication-relaxation</fullName>
    </submittedName>
</protein>
<dbReference type="AlphaFoldDB" id="A0A1G8IL86"/>
<accession>A0A1G8IL86</accession>
<evidence type="ECO:0000313" key="1">
    <source>
        <dbReference type="EMBL" id="SDI19739.1"/>
    </source>
</evidence>
<dbReference type="Proteomes" id="UP000199163">
    <property type="component" value="Unassembled WGS sequence"/>
</dbReference>
<keyword evidence="2" id="KW-1185">Reference proteome</keyword>
<dbReference type="STRING" id="568899.SAMN05192534_12468"/>
<organism evidence="1 2">
    <name type="scientific">Alteribacillus persepolensis</name>
    <dbReference type="NCBI Taxonomy" id="568899"/>
    <lineage>
        <taxon>Bacteria</taxon>
        <taxon>Bacillati</taxon>
        <taxon>Bacillota</taxon>
        <taxon>Bacilli</taxon>
        <taxon>Bacillales</taxon>
        <taxon>Bacillaceae</taxon>
        <taxon>Alteribacillus</taxon>
    </lineage>
</organism>
<reference evidence="1 2" key="1">
    <citation type="submission" date="2016-10" db="EMBL/GenBank/DDBJ databases">
        <authorList>
            <person name="de Groot N.N."/>
        </authorList>
    </citation>
    <scope>NUCLEOTIDE SEQUENCE [LARGE SCALE GENOMIC DNA]</scope>
    <source>
        <strain evidence="1 2">DSM 21632</strain>
    </source>
</reference>
<evidence type="ECO:0000313" key="2">
    <source>
        <dbReference type="Proteomes" id="UP000199163"/>
    </source>
</evidence>
<dbReference type="InterPro" id="IPR025855">
    <property type="entry name" value="Replic_Relax"/>
</dbReference>
<name>A0A1G8IL86_9BACI</name>
<dbReference type="Pfam" id="PF13814">
    <property type="entry name" value="Replic_Relax"/>
    <property type="match status" value="1"/>
</dbReference>
<dbReference type="EMBL" id="FNDK01000024">
    <property type="protein sequence ID" value="SDI19739.1"/>
    <property type="molecule type" value="Genomic_DNA"/>
</dbReference>